<evidence type="ECO:0000256" key="2">
    <source>
        <dbReference type="SAM" id="SignalP"/>
    </source>
</evidence>
<protein>
    <recommendedName>
        <fullName evidence="5">Lipoprotein</fullName>
    </recommendedName>
</protein>
<reference evidence="4" key="1">
    <citation type="submission" date="2020-06" db="EMBL/GenBank/DDBJ databases">
        <title>Draft genomic sequence of Geomonas sp. Red330.</title>
        <authorList>
            <person name="Itoh H."/>
            <person name="Zhenxing X."/>
            <person name="Ushijima N."/>
            <person name="Masuda Y."/>
            <person name="Shiratori Y."/>
            <person name="Senoo K."/>
        </authorList>
    </citation>
    <scope>NUCLEOTIDE SEQUENCE [LARGE SCALE GENOMIC DNA]</scope>
    <source>
        <strain evidence="4">Red330</strain>
    </source>
</reference>
<feature type="signal peptide" evidence="2">
    <location>
        <begin position="1"/>
        <end position="24"/>
    </location>
</feature>
<dbReference type="RefSeq" id="WP_183356742.1">
    <property type="nucleotide sequence ID" value="NZ_BLXX01000023.1"/>
</dbReference>
<evidence type="ECO:0000313" key="4">
    <source>
        <dbReference type="Proteomes" id="UP000556026"/>
    </source>
</evidence>
<evidence type="ECO:0008006" key="5">
    <source>
        <dbReference type="Google" id="ProtNLM"/>
    </source>
</evidence>
<evidence type="ECO:0000313" key="3">
    <source>
        <dbReference type="EMBL" id="GFO61959.1"/>
    </source>
</evidence>
<gene>
    <name evidence="3" type="ORF">GMST_42840</name>
</gene>
<keyword evidence="2" id="KW-0732">Signal</keyword>
<dbReference type="EMBL" id="BLXX01000023">
    <property type="protein sequence ID" value="GFO61959.1"/>
    <property type="molecule type" value="Genomic_DNA"/>
</dbReference>
<sequence>MVNKKKVILQGTVLLLCGAQAAFAGVNVNINLGEPPRTVVVAPPPQPVYVPPPAPVYVPAPAPVYVPPAQMIEVTDDIQFVYPGALGFYVAVGVPYDLFYLNNNYFLYRDGRWLRAPSSRGPWMVTRYRELPPGLRRHRLERIREFRAREYEVYRQDRDHYRGRHFRSAKEEWREQRRDAHEQRKEEHFREKEQRREEKRYDKEQRREEKRAEKEQRREDRHRD</sequence>
<feature type="region of interest" description="Disordered" evidence="1">
    <location>
        <begin position="175"/>
        <end position="224"/>
    </location>
</feature>
<name>A0A6V8MQT8_9BACT</name>
<feature type="chain" id="PRO_5027549101" description="Lipoprotein" evidence="2">
    <location>
        <begin position="25"/>
        <end position="224"/>
    </location>
</feature>
<dbReference type="Proteomes" id="UP000556026">
    <property type="component" value="Unassembled WGS sequence"/>
</dbReference>
<keyword evidence="4" id="KW-1185">Reference proteome</keyword>
<proteinExistence type="predicted"/>
<organism evidence="3 4">
    <name type="scientific">Geomonas silvestris</name>
    <dbReference type="NCBI Taxonomy" id="2740184"/>
    <lineage>
        <taxon>Bacteria</taxon>
        <taxon>Pseudomonadati</taxon>
        <taxon>Thermodesulfobacteriota</taxon>
        <taxon>Desulfuromonadia</taxon>
        <taxon>Geobacterales</taxon>
        <taxon>Geobacteraceae</taxon>
        <taxon>Geomonas</taxon>
    </lineage>
</organism>
<dbReference type="AlphaFoldDB" id="A0A6V8MQT8"/>
<evidence type="ECO:0000256" key="1">
    <source>
        <dbReference type="SAM" id="MobiDB-lite"/>
    </source>
</evidence>
<comment type="caution">
    <text evidence="3">The sequence shown here is derived from an EMBL/GenBank/DDBJ whole genome shotgun (WGS) entry which is preliminary data.</text>
</comment>
<accession>A0A6V8MQT8</accession>